<evidence type="ECO:0000313" key="2">
    <source>
        <dbReference type="EMBL" id="KAK9114229.1"/>
    </source>
</evidence>
<accession>A0AAP0IEZ2</accession>
<organism evidence="2 3">
    <name type="scientific">Stephania yunnanensis</name>
    <dbReference type="NCBI Taxonomy" id="152371"/>
    <lineage>
        <taxon>Eukaryota</taxon>
        <taxon>Viridiplantae</taxon>
        <taxon>Streptophyta</taxon>
        <taxon>Embryophyta</taxon>
        <taxon>Tracheophyta</taxon>
        <taxon>Spermatophyta</taxon>
        <taxon>Magnoliopsida</taxon>
        <taxon>Ranunculales</taxon>
        <taxon>Menispermaceae</taxon>
        <taxon>Menispermoideae</taxon>
        <taxon>Cissampelideae</taxon>
        <taxon>Stephania</taxon>
    </lineage>
</organism>
<reference evidence="2 3" key="1">
    <citation type="submission" date="2024-01" db="EMBL/GenBank/DDBJ databases">
        <title>Genome assemblies of Stephania.</title>
        <authorList>
            <person name="Yang L."/>
        </authorList>
    </citation>
    <scope>NUCLEOTIDE SEQUENCE [LARGE SCALE GENOMIC DNA]</scope>
    <source>
        <strain evidence="2">YNDBR</strain>
        <tissue evidence="2">Leaf</tissue>
    </source>
</reference>
<evidence type="ECO:0000256" key="1">
    <source>
        <dbReference type="SAM" id="MobiDB-lite"/>
    </source>
</evidence>
<proteinExistence type="predicted"/>
<evidence type="ECO:0000313" key="3">
    <source>
        <dbReference type="Proteomes" id="UP001420932"/>
    </source>
</evidence>
<sequence>MNEEFLAKKVVAPFLDNQDYGHELPFICRFVACPRGQGLTKKGYGGDRVERGHHPHLRPKHQLQLQSERQNLAKPGHAPPALPVSTPSLLKKPPLSIRTHPCQVAN</sequence>
<dbReference type="Proteomes" id="UP001420932">
    <property type="component" value="Unassembled WGS sequence"/>
</dbReference>
<protein>
    <submittedName>
        <fullName evidence="2">Uncharacterized protein</fullName>
    </submittedName>
</protein>
<comment type="caution">
    <text evidence="2">The sequence shown here is derived from an EMBL/GenBank/DDBJ whole genome shotgun (WGS) entry which is preliminary data.</text>
</comment>
<dbReference type="AlphaFoldDB" id="A0AAP0IEZ2"/>
<keyword evidence="3" id="KW-1185">Reference proteome</keyword>
<dbReference type="EMBL" id="JBBNAF010000009">
    <property type="protein sequence ID" value="KAK9114229.1"/>
    <property type="molecule type" value="Genomic_DNA"/>
</dbReference>
<gene>
    <name evidence="2" type="ORF">Syun_021026</name>
</gene>
<name>A0AAP0IEZ2_9MAGN</name>
<feature type="region of interest" description="Disordered" evidence="1">
    <location>
        <begin position="42"/>
        <end position="106"/>
    </location>
</feature>